<evidence type="ECO:0000313" key="2">
    <source>
        <dbReference type="EMBL" id="KUF16145.1"/>
    </source>
</evidence>
<accession>A0A0W7WZY0</accession>
<name>A0A0W7WZY0_9ACTN</name>
<organism evidence="2 3">
    <name type="scientific">Streptomyces silvensis</name>
    <dbReference type="NCBI Taxonomy" id="1765722"/>
    <lineage>
        <taxon>Bacteria</taxon>
        <taxon>Bacillati</taxon>
        <taxon>Actinomycetota</taxon>
        <taxon>Actinomycetes</taxon>
        <taxon>Kitasatosporales</taxon>
        <taxon>Streptomycetaceae</taxon>
        <taxon>Streptomyces</taxon>
    </lineage>
</organism>
<dbReference type="EMBL" id="LOCL01000039">
    <property type="protein sequence ID" value="KUF16145.1"/>
    <property type="molecule type" value="Genomic_DNA"/>
</dbReference>
<sequence>MVDEPQEKARAARGYKSKHKRGHLTRRDLKPAPKPAAPDIRAGTGAEPADDPKSTPLVDTGQDVGRKPPLG</sequence>
<gene>
    <name evidence="2" type="ORF">AT728_17475</name>
</gene>
<dbReference type="AlphaFoldDB" id="A0A0W7WZY0"/>
<dbReference type="Proteomes" id="UP000054804">
    <property type="component" value="Unassembled WGS sequence"/>
</dbReference>
<evidence type="ECO:0000313" key="3">
    <source>
        <dbReference type="Proteomes" id="UP000054804"/>
    </source>
</evidence>
<protein>
    <submittedName>
        <fullName evidence="2">Uncharacterized protein</fullName>
    </submittedName>
</protein>
<keyword evidence="3" id="KW-1185">Reference proteome</keyword>
<feature type="compositionally biased region" description="Basic and acidic residues" evidence="1">
    <location>
        <begin position="1"/>
        <end position="10"/>
    </location>
</feature>
<feature type="compositionally biased region" description="Basic residues" evidence="1">
    <location>
        <begin position="11"/>
        <end position="24"/>
    </location>
</feature>
<feature type="region of interest" description="Disordered" evidence="1">
    <location>
        <begin position="1"/>
        <end position="71"/>
    </location>
</feature>
<comment type="caution">
    <text evidence="2">The sequence shown here is derived from an EMBL/GenBank/DDBJ whole genome shotgun (WGS) entry which is preliminary data.</text>
</comment>
<dbReference type="STRING" id="1765722.AT728_17475"/>
<proteinExistence type="predicted"/>
<evidence type="ECO:0000256" key="1">
    <source>
        <dbReference type="SAM" id="MobiDB-lite"/>
    </source>
</evidence>
<reference evidence="2 3" key="1">
    <citation type="submission" date="2015-12" db="EMBL/GenBank/DDBJ databases">
        <title>Draft genome sequence of Streptomyces silvensis ATCC 53525, a producer of novel hormone antagonists.</title>
        <authorList>
            <person name="Johnston C.W."/>
            <person name="Li Y."/>
            <person name="Magarvey N.A."/>
        </authorList>
    </citation>
    <scope>NUCLEOTIDE SEQUENCE [LARGE SCALE GENOMIC DNA]</scope>
    <source>
        <strain evidence="2 3">ATCC 53525</strain>
    </source>
</reference>